<name>A0A8J5WEQ9_ZIZPA</name>
<evidence type="ECO:0000313" key="2">
    <source>
        <dbReference type="Proteomes" id="UP000729402"/>
    </source>
</evidence>
<dbReference type="Proteomes" id="UP000729402">
    <property type="component" value="Unassembled WGS sequence"/>
</dbReference>
<organism evidence="1 2">
    <name type="scientific">Zizania palustris</name>
    <name type="common">Northern wild rice</name>
    <dbReference type="NCBI Taxonomy" id="103762"/>
    <lineage>
        <taxon>Eukaryota</taxon>
        <taxon>Viridiplantae</taxon>
        <taxon>Streptophyta</taxon>
        <taxon>Embryophyta</taxon>
        <taxon>Tracheophyta</taxon>
        <taxon>Spermatophyta</taxon>
        <taxon>Magnoliopsida</taxon>
        <taxon>Liliopsida</taxon>
        <taxon>Poales</taxon>
        <taxon>Poaceae</taxon>
        <taxon>BOP clade</taxon>
        <taxon>Oryzoideae</taxon>
        <taxon>Oryzeae</taxon>
        <taxon>Zizaniinae</taxon>
        <taxon>Zizania</taxon>
    </lineage>
</organism>
<gene>
    <name evidence="1" type="ORF">GUJ93_ZPchr0010g9543</name>
</gene>
<feature type="non-terminal residue" evidence="1">
    <location>
        <position position="61"/>
    </location>
</feature>
<keyword evidence="2" id="KW-1185">Reference proteome</keyword>
<dbReference type="EMBL" id="JAAALK010000082">
    <property type="protein sequence ID" value="KAG8088580.1"/>
    <property type="molecule type" value="Genomic_DNA"/>
</dbReference>
<sequence>HSGPGKKFSPETCFAVTPVIKSTLGTRLCGERHWAPSQRCAEALVGGLGGVPRWVNHGLGN</sequence>
<proteinExistence type="predicted"/>
<comment type="caution">
    <text evidence="1">The sequence shown here is derived from an EMBL/GenBank/DDBJ whole genome shotgun (WGS) entry which is preliminary data.</text>
</comment>
<protein>
    <submittedName>
        <fullName evidence="1">Uncharacterized protein</fullName>
    </submittedName>
</protein>
<reference evidence="1" key="2">
    <citation type="submission" date="2021-02" db="EMBL/GenBank/DDBJ databases">
        <authorList>
            <person name="Kimball J.A."/>
            <person name="Haas M.W."/>
            <person name="Macchietto M."/>
            <person name="Kono T."/>
            <person name="Duquette J."/>
            <person name="Shao M."/>
        </authorList>
    </citation>
    <scope>NUCLEOTIDE SEQUENCE</scope>
    <source>
        <tissue evidence="1">Fresh leaf tissue</tissue>
    </source>
</reference>
<reference evidence="1" key="1">
    <citation type="journal article" date="2021" name="bioRxiv">
        <title>Whole Genome Assembly and Annotation of Northern Wild Rice, Zizania palustris L., Supports a Whole Genome Duplication in the Zizania Genus.</title>
        <authorList>
            <person name="Haas M."/>
            <person name="Kono T."/>
            <person name="Macchietto M."/>
            <person name="Millas R."/>
            <person name="McGilp L."/>
            <person name="Shao M."/>
            <person name="Duquette J."/>
            <person name="Hirsch C.N."/>
            <person name="Kimball J."/>
        </authorList>
    </citation>
    <scope>NUCLEOTIDE SEQUENCE</scope>
    <source>
        <tissue evidence="1">Fresh leaf tissue</tissue>
    </source>
</reference>
<evidence type="ECO:0000313" key="1">
    <source>
        <dbReference type="EMBL" id="KAG8088580.1"/>
    </source>
</evidence>
<dbReference type="AlphaFoldDB" id="A0A8J5WEQ9"/>
<accession>A0A8J5WEQ9</accession>